<feature type="compositionally biased region" description="Acidic residues" evidence="2">
    <location>
        <begin position="60"/>
        <end position="87"/>
    </location>
</feature>
<feature type="compositionally biased region" description="Basic and acidic residues" evidence="2">
    <location>
        <begin position="1"/>
        <end position="30"/>
    </location>
</feature>
<dbReference type="InterPro" id="IPR050935">
    <property type="entry name" value="Bromo_chromatin_reader"/>
</dbReference>
<feature type="compositionally biased region" description="Basic and acidic residues" evidence="2">
    <location>
        <begin position="113"/>
        <end position="137"/>
    </location>
</feature>
<evidence type="ECO:0000313" key="5">
    <source>
        <dbReference type="EMBL" id="KAG7361804.1"/>
    </source>
</evidence>
<feature type="region of interest" description="Disordered" evidence="2">
    <location>
        <begin position="787"/>
        <end position="815"/>
    </location>
</feature>
<feature type="compositionally biased region" description="Low complexity" evidence="2">
    <location>
        <begin position="787"/>
        <end position="798"/>
    </location>
</feature>
<feature type="compositionally biased region" description="Polar residues" evidence="2">
    <location>
        <begin position="223"/>
        <end position="242"/>
    </location>
</feature>
<protein>
    <submittedName>
        <fullName evidence="5">Bromodomain containing protein</fullName>
    </submittedName>
</protein>
<dbReference type="EMBL" id="JAGRRH010000013">
    <property type="protein sequence ID" value="KAG7361804.1"/>
    <property type="molecule type" value="Genomic_DNA"/>
</dbReference>
<sequence length="1419" mass="156332">MHDTIDTTKDHETSSENDKTTNKLLDHTKDNNNNNNNNNNSEHDPTSNNQTNVAAAAREEQEEASGDDYNDDDDDDDDGSDAMDIDGEERKEATTTVPSDNANSSSIDAASKLTEDGVNHKKEEKGGMMRDKEDGKNENGSVYQNQSAMSEDNVSGNISENDGAQSSDGYPEDQALMQKRMKGRETGGQGQNSQSASGSNSNGRKEGSSENVKDPSVKEESQTKAPTKTLSSTSGATNTAPSASGAPNPPILRGTLSYSEEERKHYIRGNWNFEHATGPPQRFDLSRNLSPNEDVKKLIVDAEFSGSFTMVWSTHNKGKIKERSRNIQDKNVKIRFTETRSESSSDHHTADGKLTYKIDGTGFNEFGLFNLDGKAEPSGYDDGQYRVVLKKHYITTNVNSGQNDKKKFKKKMVAGEGGDESAGPATTEDDPDELPDPSPQYNDVVCLRGKLSKTPMDELTGLGATSVVTRITGFWANSLEQILLDPQNAKGLFNIFELEHKSSSNPGTFAVSGRYSGFFYVQTELGKKKLPEKDVTLRFRKNNKGYHNVEGKGSNAYGKYTISGTLTEDGVLTIFRHFAAAKTKARPVTSAPPPINEPGQSRRPSLPVIPEKKLKFDDVKVPDEDGLLEPFQPPANGTYSAVSRGVLRVNDDGSHGCQGKWAMTREHWTNNITNGFKVRLEPHFVLEALAKDPSRPFPVDSDMYKGSFQMKKGTRQQKIVDTQVVMKFRQNTQGSFNVYGKGINSIGIFNLSGVLVMSGNTGGQMELFRTYPPELLAAPAAPVGSSAPGISSGLSQASLPPPSSLPSVPPRPGGLVRRESTRMVKLPSRLEDDDPDAQLSRIMDKCNQVLRFLRTKDTELGSFFARPVDPVALQIPTYPLIIKEPMDLSTLQAKMDSGVVKTPEEFARLARLIFNNAMTFNVDPSHVVHVAARNLLTFFNQKFEPVEKQLASLRIWDAEGKKRNKGDKKRKRGEEEMKSPKRRRLDEAKEIAAANASAMSALVSAAGTTMEVTRTEFNMMVQMISKLQQQVVQTYHLIADLSSDDPTVAATESVTSQAPLPDPTFNSAGKKKSRKKVEPAKIVEKPAVVENDSTPLTTEEQEFLTRIIPEMPDEALEGVIKIIREFSSVAADDDEIDLEIDALDSVTQRKLLKYVTKFHKPPKGRKSRGPKKESPVESQPTKKAPTKKAPYRASSPEDTSAVHASKSSNQLFSFQNDESDSDGEISDDSSPADAATQSTQQHMQSNSGSKGFRLGMNVDDSDEDDDDDGDSEAIPSWNITNIGSAAVTKDGDEDDAWGAAREEALAAKAREEDKRKREEKLKAEAEQQKTQRLAEAVAYGEEIKAQRQAEEEEEARLREEKEKEAEEERLKARENARKQVQSVEQTVDLDDQRDLMKQLEQNYMDTEMGGASPSSDFGF</sequence>
<accession>A0A9K3LG59</accession>
<feature type="region of interest" description="Disordered" evidence="2">
    <location>
        <begin position="1"/>
        <end position="254"/>
    </location>
</feature>
<dbReference type="OrthoDB" id="21449at2759"/>
<feature type="compositionally biased region" description="Low complexity" evidence="2">
    <location>
        <begin position="31"/>
        <end position="40"/>
    </location>
</feature>
<feature type="compositionally biased region" description="Basic and acidic residues" evidence="2">
    <location>
        <begin position="1300"/>
        <end position="1328"/>
    </location>
</feature>
<feature type="region of interest" description="Disordered" evidence="2">
    <location>
        <begin position="961"/>
        <end position="986"/>
    </location>
</feature>
<feature type="compositionally biased region" description="Polar residues" evidence="2">
    <location>
        <begin position="1205"/>
        <end position="1216"/>
    </location>
</feature>
<reference evidence="5" key="2">
    <citation type="submission" date="2021-04" db="EMBL/GenBank/DDBJ databases">
        <authorList>
            <person name="Podell S."/>
        </authorList>
    </citation>
    <scope>NUCLEOTIDE SEQUENCE</scope>
    <source>
        <strain evidence="5">Hildebrandi</strain>
    </source>
</reference>
<evidence type="ECO:0000313" key="6">
    <source>
        <dbReference type="Proteomes" id="UP000693970"/>
    </source>
</evidence>
<feature type="compositionally biased region" description="Acidic residues" evidence="2">
    <location>
        <begin position="1217"/>
        <end position="1227"/>
    </location>
</feature>
<organism evidence="5 6">
    <name type="scientific">Nitzschia inconspicua</name>
    <dbReference type="NCBI Taxonomy" id="303405"/>
    <lineage>
        <taxon>Eukaryota</taxon>
        <taxon>Sar</taxon>
        <taxon>Stramenopiles</taxon>
        <taxon>Ochrophyta</taxon>
        <taxon>Bacillariophyta</taxon>
        <taxon>Bacillariophyceae</taxon>
        <taxon>Bacillariophycidae</taxon>
        <taxon>Bacillariales</taxon>
        <taxon>Bacillariaceae</taxon>
        <taxon>Nitzschia</taxon>
    </lineage>
</organism>
<feature type="region of interest" description="Disordered" evidence="2">
    <location>
        <begin position="1344"/>
        <end position="1392"/>
    </location>
</feature>
<dbReference type="InterPro" id="IPR001487">
    <property type="entry name" value="Bromodomain"/>
</dbReference>
<evidence type="ECO:0000256" key="2">
    <source>
        <dbReference type="SAM" id="MobiDB-lite"/>
    </source>
</evidence>
<feature type="compositionally biased region" description="Basic residues" evidence="2">
    <location>
        <begin position="962"/>
        <end position="971"/>
    </location>
</feature>
<keyword evidence="1" id="KW-0103">Bromodomain</keyword>
<dbReference type="PROSITE" id="PS51525">
    <property type="entry name" value="NET"/>
    <property type="match status" value="1"/>
</dbReference>
<dbReference type="InterPro" id="IPR027353">
    <property type="entry name" value="NET_dom"/>
</dbReference>
<dbReference type="Pfam" id="PF17035">
    <property type="entry name" value="BET"/>
    <property type="match status" value="1"/>
</dbReference>
<feature type="compositionally biased region" description="Pro residues" evidence="2">
    <location>
        <begin position="799"/>
        <end position="812"/>
    </location>
</feature>
<feature type="domain" description="NET" evidence="4">
    <location>
        <begin position="1086"/>
        <end position="1166"/>
    </location>
</feature>
<dbReference type="SMART" id="SM00297">
    <property type="entry name" value="BROMO"/>
    <property type="match status" value="1"/>
</dbReference>
<dbReference type="GO" id="GO:0006338">
    <property type="term" value="P:chromatin remodeling"/>
    <property type="evidence" value="ECO:0007669"/>
    <property type="project" value="TreeGrafter"/>
</dbReference>
<dbReference type="PANTHER" id="PTHR22880:SF225">
    <property type="entry name" value="BROMODOMAIN-CONTAINING PROTEIN BET-1-RELATED"/>
    <property type="match status" value="1"/>
</dbReference>
<evidence type="ECO:0000256" key="1">
    <source>
        <dbReference type="PROSITE-ProRule" id="PRU00035"/>
    </source>
</evidence>
<feature type="region of interest" description="Disordered" evidence="2">
    <location>
        <begin position="1157"/>
        <end position="1328"/>
    </location>
</feature>
<dbReference type="PANTHER" id="PTHR22880">
    <property type="entry name" value="FALZ-RELATED BROMODOMAIN-CONTAINING PROTEINS"/>
    <property type="match status" value="1"/>
</dbReference>
<feature type="compositionally biased region" description="Polar residues" evidence="2">
    <location>
        <begin position="1235"/>
        <end position="1249"/>
    </location>
</feature>
<evidence type="ECO:0000259" key="4">
    <source>
        <dbReference type="PROSITE" id="PS51525"/>
    </source>
</evidence>
<evidence type="ECO:0000259" key="3">
    <source>
        <dbReference type="PROSITE" id="PS50014"/>
    </source>
</evidence>
<dbReference type="PROSITE" id="PS50014">
    <property type="entry name" value="BROMODOMAIN_2"/>
    <property type="match status" value="1"/>
</dbReference>
<proteinExistence type="predicted"/>
<feature type="compositionally biased region" description="Polar residues" evidence="2">
    <location>
        <begin position="138"/>
        <end position="168"/>
    </location>
</feature>
<dbReference type="GO" id="GO:0006355">
    <property type="term" value="P:regulation of DNA-templated transcription"/>
    <property type="evidence" value="ECO:0007669"/>
    <property type="project" value="TreeGrafter"/>
</dbReference>
<feature type="compositionally biased region" description="Basic and acidic residues" evidence="2">
    <location>
        <begin position="203"/>
        <end position="222"/>
    </location>
</feature>
<dbReference type="Pfam" id="PF00439">
    <property type="entry name" value="Bromodomain"/>
    <property type="match status" value="1"/>
</dbReference>
<gene>
    <name evidence="5" type="ORF">IV203_036905</name>
</gene>
<feature type="region of interest" description="Disordered" evidence="2">
    <location>
        <begin position="1049"/>
        <end position="1079"/>
    </location>
</feature>
<feature type="domain" description="Bromo" evidence="3">
    <location>
        <begin position="856"/>
        <end position="928"/>
    </location>
</feature>
<feature type="compositionally biased region" description="Basic residues" evidence="2">
    <location>
        <begin position="1157"/>
        <end position="1169"/>
    </location>
</feature>
<feature type="region of interest" description="Disordered" evidence="2">
    <location>
        <begin position="585"/>
        <end position="606"/>
    </location>
</feature>
<name>A0A9K3LG59_9STRA</name>
<feature type="region of interest" description="Disordered" evidence="2">
    <location>
        <begin position="401"/>
        <end position="440"/>
    </location>
</feature>
<reference evidence="5" key="1">
    <citation type="journal article" date="2021" name="Sci. Rep.">
        <title>Diploid genomic architecture of Nitzschia inconspicua, an elite biomass production diatom.</title>
        <authorList>
            <person name="Oliver A."/>
            <person name="Podell S."/>
            <person name="Pinowska A."/>
            <person name="Traller J.C."/>
            <person name="Smith S.R."/>
            <person name="McClure R."/>
            <person name="Beliaev A."/>
            <person name="Bohutskyi P."/>
            <person name="Hill E.A."/>
            <person name="Rabines A."/>
            <person name="Zheng H."/>
            <person name="Allen L.Z."/>
            <person name="Kuo A."/>
            <person name="Grigoriev I.V."/>
            <person name="Allen A.E."/>
            <person name="Hazlebeck D."/>
            <person name="Allen E.E."/>
        </authorList>
    </citation>
    <scope>NUCLEOTIDE SEQUENCE</scope>
    <source>
        <strain evidence="5">Hildebrandi</strain>
    </source>
</reference>
<feature type="compositionally biased region" description="Low complexity" evidence="2">
    <location>
        <begin position="191"/>
        <end position="202"/>
    </location>
</feature>
<feature type="compositionally biased region" description="Basic and acidic residues" evidence="2">
    <location>
        <begin position="1344"/>
        <end position="1377"/>
    </location>
</feature>
<dbReference type="Proteomes" id="UP000693970">
    <property type="component" value="Unassembled WGS sequence"/>
</dbReference>
<dbReference type="GO" id="GO:0005634">
    <property type="term" value="C:nucleus"/>
    <property type="evidence" value="ECO:0007669"/>
    <property type="project" value="TreeGrafter"/>
</dbReference>
<dbReference type="GO" id="GO:0000785">
    <property type="term" value="C:chromatin"/>
    <property type="evidence" value="ECO:0007669"/>
    <property type="project" value="TreeGrafter"/>
</dbReference>
<feature type="compositionally biased region" description="Basic and acidic residues" evidence="2">
    <location>
        <begin position="972"/>
        <end position="986"/>
    </location>
</feature>
<feature type="compositionally biased region" description="Low complexity" evidence="2">
    <location>
        <begin position="99"/>
        <end position="111"/>
    </location>
</feature>
<comment type="caution">
    <text evidence="5">The sequence shown here is derived from an EMBL/GenBank/DDBJ whole genome shotgun (WGS) entry which is preliminary data.</text>
</comment>
<feature type="compositionally biased region" description="Acidic residues" evidence="2">
    <location>
        <begin position="1259"/>
        <end position="1271"/>
    </location>
</feature>
<keyword evidence="6" id="KW-1185">Reference proteome</keyword>